<evidence type="ECO:0000256" key="1">
    <source>
        <dbReference type="ARBA" id="ARBA00004123"/>
    </source>
</evidence>
<proteinExistence type="predicted"/>
<evidence type="ECO:0000256" key="2">
    <source>
        <dbReference type="ARBA" id="ARBA00023015"/>
    </source>
</evidence>
<dbReference type="Proteomes" id="UP000436088">
    <property type="component" value="Unassembled WGS sequence"/>
</dbReference>
<keyword evidence="3" id="KW-0804">Transcription</keyword>
<keyword evidence="7" id="KW-1185">Reference proteome</keyword>
<evidence type="ECO:0000256" key="3">
    <source>
        <dbReference type="ARBA" id="ARBA00023163"/>
    </source>
</evidence>
<dbReference type="NCBIfam" id="TIGR01557">
    <property type="entry name" value="myb_SHAQKYF"/>
    <property type="match status" value="1"/>
</dbReference>
<feature type="region of interest" description="Disordered" evidence="5">
    <location>
        <begin position="82"/>
        <end position="110"/>
    </location>
</feature>
<dbReference type="InterPro" id="IPR006447">
    <property type="entry name" value="Myb_dom_plants"/>
</dbReference>
<evidence type="ECO:0000256" key="5">
    <source>
        <dbReference type="SAM" id="MobiDB-lite"/>
    </source>
</evidence>
<accession>A0A6A2WDJ7</accession>
<name>A0A6A2WDJ7_HIBSY</name>
<keyword evidence="4" id="KW-0539">Nucleus</keyword>
<organism evidence="6 7">
    <name type="scientific">Hibiscus syriacus</name>
    <name type="common">Rose of Sharon</name>
    <dbReference type="NCBI Taxonomy" id="106335"/>
    <lineage>
        <taxon>Eukaryota</taxon>
        <taxon>Viridiplantae</taxon>
        <taxon>Streptophyta</taxon>
        <taxon>Embryophyta</taxon>
        <taxon>Tracheophyta</taxon>
        <taxon>Spermatophyta</taxon>
        <taxon>Magnoliopsida</taxon>
        <taxon>eudicotyledons</taxon>
        <taxon>Gunneridae</taxon>
        <taxon>Pentapetalae</taxon>
        <taxon>rosids</taxon>
        <taxon>malvids</taxon>
        <taxon>Malvales</taxon>
        <taxon>Malvaceae</taxon>
        <taxon>Malvoideae</taxon>
        <taxon>Hibiscus</taxon>
    </lineage>
</organism>
<sequence length="110" mass="12016">MNCCSICRILGNKGGAGHLSFIDDLSKLFNSLEVPKIRELMQVDGLTNDEVKSHLQLGKEVKISAIRKQTFQSVSPQCPLFANERAKGLSSTTGGDSMDTEEEENSDGRI</sequence>
<feature type="compositionally biased region" description="Acidic residues" evidence="5">
    <location>
        <begin position="98"/>
        <end position="110"/>
    </location>
</feature>
<dbReference type="GO" id="GO:0003700">
    <property type="term" value="F:DNA-binding transcription factor activity"/>
    <property type="evidence" value="ECO:0007669"/>
    <property type="project" value="InterPro"/>
</dbReference>
<evidence type="ECO:0000313" key="6">
    <source>
        <dbReference type="EMBL" id="KAE8655998.1"/>
    </source>
</evidence>
<comment type="subcellular location">
    <subcellularLocation>
        <location evidence="1">Nucleus</location>
    </subcellularLocation>
</comment>
<protein>
    <submittedName>
        <fullName evidence="6">Uncharacterized protein</fullName>
    </submittedName>
</protein>
<evidence type="ECO:0000256" key="4">
    <source>
        <dbReference type="ARBA" id="ARBA00023242"/>
    </source>
</evidence>
<gene>
    <name evidence="6" type="ORF">F3Y22_tig00117012pilonHSYRG00252</name>
</gene>
<dbReference type="InterPro" id="IPR044787">
    <property type="entry name" value="HHO5-like"/>
</dbReference>
<dbReference type="PANTHER" id="PTHR31003">
    <property type="entry name" value="MYB FAMILY TRANSCRIPTION FACTOR"/>
    <property type="match status" value="1"/>
</dbReference>
<dbReference type="PANTHER" id="PTHR31003:SF19">
    <property type="entry name" value="MYB FAMILY TRANSCRIPTION FACTOR EFM"/>
    <property type="match status" value="1"/>
</dbReference>
<evidence type="ECO:0000313" key="7">
    <source>
        <dbReference type="Proteomes" id="UP000436088"/>
    </source>
</evidence>
<reference evidence="6" key="1">
    <citation type="submission" date="2019-09" db="EMBL/GenBank/DDBJ databases">
        <title>Draft genome information of white flower Hibiscus syriacus.</title>
        <authorList>
            <person name="Kim Y.-M."/>
        </authorList>
    </citation>
    <scope>NUCLEOTIDE SEQUENCE [LARGE SCALE GENOMIC DNA]</scope>
    <source>
        <strain evidence="6">YM2019G1</strain>
    </source>
</reference>
<comment type="caution">
    <text evidence="6">The sequence shown here is derived from an EMBL/GenBank/DDBJ whole genome shotgun (WGS) entry which is preliminary data.</text>
</comment>
<dbReference type="GO" id="GO:0003677">
    <property type="term" value="F:DNA binding"/>
    <property type="evidence" value="ECO:0007669"/>
    <property type="project" value="UniProtKB-KW"/>
</dbReference>
<dbReference type="AlphaFoldDB" id="A0A6A2WDJ7"/>
<dbReference type="EMBL" id="VEPZ02001773">
    <property type="protein sequence ID" value="KAE8655998.1"/>
    <property type="molecule type" value="Genomic_DNA"/>
</dbReference>
<keyword evidence="2" id="KW-0805">Transcription regulation</keyword>
<dbReference type="GO" id="GO:0005634">
    <property type="term" value="C:nucleus"/>
    <property type="evidence" value="ECO:0007669"/>
    <property type="project" value="UniProtKB-SubCell"/>
</dbReference>
<dbReference type="Gene3D" id="1.10.10.60">
    <property type="entry name" value="Homeodomain-like"/>
    <property type="match status" value="1"/>
</dbReference>